<proteinExistence type="predicted"/>
<dbReference type="AlphaFoldDB" id="A0A5K7YUE3"/>
<feature type="transmembrane region" description="Helical" evidence="1">
    <location>
        <begin position="342"/>
        <end position="360"/>
    </location>
</feature>
<keyword evidence="1" id="KW-0812">Transmembrane</keyword>
<evidence type="ECO:0000313" key="2">
    <source>
        <dbReference type="EMBL" id="BBO72268.1"/>
    </source>
</evidence>
<accession>A0A5K7YUE3</accession>
<feature type="transmembrane region" description="Helical" evidence="1">
    <location>
        <begin position="154"/>
        <end position="172"/>
    </location>
</feature>
<name>A0A5K7YUE3_9BACT</name>
<evidence type="ECO:0000313" key="3">
    <source>
        <dbReference type="Proteomes" id="UP000427906"/>
    </source>
</evidence>
<reference evidence="2 3" key="1">
    <citation type="submission" date="2019-11" db="EMBL/GenBank/DDBJ databases">
        <title>Comparative genomics of hydrocarbon-degrading Desulfosarcina strains.</title>
        <authorList>
            <person name="Watanabe M."/>
            <person name="Kojima H."/>
            <person name="Fukui M."/>
        </authorList>
    </citation>
    <scope>NUCLEOTIDE SEQUENCE [LARGE SCALE GENOMIC DNA]</scope>
    <source>
        <strain evidence="2 3">PL12</strain>
    </source>
</reference>
<organism evidence="2 3">
    <name type="scientific">Desulfosarcina alkanivorans</name>
    <dbReference type="NCBI Taxonomy" id="571177"/>
    <lineage>
        <taxon>Bacteria</taxon>
        <taxon>Pseudomonadati</taxon>
        <taxon>Thermodesulfobacteriota</taxon>
        <taxon>Desulfobacteria</taxon>
        <taxon>Desulfobacterales</taxon>
        <taxon>Desulfosarcinaceae</taxon>
        <taxon>Desulfosarcina</taxon>
    </lineage>
</organism>
<keyword evidence="3" id="KW-1185">Reference proteome</keyword>
<feature type="transmembrane region" description="Helical" evidence="1">
    <location>
        <begin position="65"/>
        <end position="89"/>
    </location>
</feature>
<feature type="transmembrane region" description="Helical" evidence="1">
    <location>
        <begin position="121"/>
        <end position="142"/>
    </location>
</feature>
<dbReference type="RefSeq" id="WP_155319989.1">
    <property type="nucleotide sequence ID" value="NZ_AP021874.1"/>
</dbReference>
<sequence>MKRRLYAPAVLFVGLLSAQIVATAHVYLSNLDLLQATETVMRAGYLAVPNKLITEDLNRLAPAMAGGVFFTLSIGAGLSLATLIGAWLWDRVFRRRWTATGCCLVLWTTGLFLVNHNGWNMVASAYLLVVPPVTGIAAIQLMPARTTLLSPTGVFWPVSAAIILALLWGLVLDRHMFTNIRDHLLLASRAGRSITNAYYAYTLFPAEAFKSLEQKQIRTCVLGDTLDRSHWSRIERTVRAHDYLPIPAGTPADLTIGHDPRKKQFSLGFNQRIILHVPEQEMFGNPAEVLAAYSREQDRNRMFRTLTLGCLLLGFPLVLFTILFCTLGSLPGLFFTAGISDIIAAALCILAGVILLMPVYQGHAAAAPARPAVALSAPVGVDRITALRQACEDRRDIAVEAKRYRLDESPHVTERYWLARSLAYARNPVSHAMLMALADDPVPIVACQALWAMGERKNRAVIPQIIDRINAASHWYIQMYGYRALRTLGWVQPRSQLLSY</sequence>
<dbReference type="Gene3D" id="1.25.10.10">
    <property type="entry name" value="Leucine-rich Repeat Variant"/>
    <property type="match status" value="1"/>
</dbReference>
<dbReference type="OrthoDB" id="5410916at2"/>
<dbReference type="InterPro" id="IPR016024">
    <property type="entry name" value="ARM-type_fold"/>
</dbReference>
<feature type="transmembrane region" description="Helical" evidence="1">
    <location>
        <begin position="305"/>
        <end position="330"/>
    </location>
</feature>
<dbReference type="SUPFAM" id="SSF48371">
    <property type="entry name" value="ARM repeat"/>
    <property type="match status" value="1"/>
</dbReference>
<dbReference type="EMBL" id="AP021874">
    <property type="protein sequence ID" value="BBO72268.1"/>
    <property type="molecule type" value="Genomic_DNA"/>
</dbReference>
<keyword evidence="1" id="KW-0472">Membrane</keyword>
<dbReference type="Proteomes" id="UP000427906">
    <property type="component" value="Chromosome"/>
</dbReference>
<keyword evidence="1" id="KW-1133">Transmembrane helix</keyword>
<gene>
    <name evidence="2" type="ORF">DSCA_61980</name>
</gene>
<evidence type="ECO:0000256" key="1">
    <source>
        <dbReference type="SAM" id="Phobius"/>
    </source>
</evidence>
<dbReference type="InterPro" id="IPR011989">
    <property type="entry name" value="ARM-like"/>
</dbReference>
<protein>
    <recommendedName>
        <fullName evidence="4">HEAT repeat domain-containing protein</fullName>
    </recommendedName>
</protein>
<dbReference type="KEGG" id="dalk:DSCA_61980"/>
<evidence type="ECO:0008006" key="4">
    <source>
        <dbReference type="Google" id="ProtNLM"/>
    </source>
</evidence>